<dbReference type="NCBIfam" id="TIGR01494">
    <property type="entry name" value="ATPase_P-type"/>
    <property type="match status" value="1"/>
</dbReference>
<sequence length="335" mass="36681">MIAALHRRRLIAAMTGDGVNDSPSLKAADVGIAMGQSGSDVAKQAADIVLTDDNFATIVQAVAEGRRIFSNIQKFIAHLTSTNVAEIVVLIGGLAFKDNDRQAVFPMSAVQILFLNMITSSPPAMGLGLEPASESNMREPPRTAKQGLFSFEVVMDTFVYGLAMGALCFAAFCAVIFGFYDGQLGSSCNGEYSAVCEGVFRARATAYASLTLLLLAHAINCRSLRDSSWSISNLKTLRRNKMLWMSIVIGALVVIPCIYIPGLNHNVFKHTGISYEWGFVIATLVLFIMFSDLYKFIKRRTMKPLSVRANSELEMERMRSFMSQNTQHDSVMASK</sequence>
<name>A0A9P6LWU5_9FUNG</name>
<dbReference type="PANTHER" id="PTHR42861">
    <property type="entry name" value="CALCIUM-TRANSPORTING ATPASE"/>
    <property type="match status" value="1"/>
</dbReference>
<evidence type="ECO:0000313" key="8">
    <source>
        <dbReference type="Proteomes" id="UP000749646"/>
    </source>
</evidence>
<dbReference type="InterPro" id="IPR023298">
    <property type="entry name" value="ATPase_P-typ_TM_dom_sf"/>
</dbReference>
<evidence type="ECO:0000313" key="7">
    <source>
        <dbReference type="EMBL" id="KAF9948301.1"/>
    </source>
</evidence>
<evidence type="ECO:0000259" key="6">
    <source>
        <dbReference type="Pfam" id="PF00689"/>
    </source>
</evidence>
<feature type="transmembrane region" description="Helical" evidence="5">
    <location>
        <begin position="158"/>
        <end position="180"/>
    </location>
</feature>
<dbReference type="Proteomes" id="UP000749646">
    <property type="component" value="Unassembled WGS sequence"/>
</dbReference>
<comment type="subcellular location">
    <subcellularLocation>
        <location evidence="1">Membrane</location>
    </subcellularLocation>
</comment>
<dbReference type="Gene3D" id="1.20.1110.10">
    <property type="entry name" value="Calcium-transporting ATPase, transmembrane domain"/>
    <property type="match status" value="1"/>
</dbReference>
<keyword evidence="4 5" id="KW-0472">Membrane</keyword>
<accession>A0A9P6LWU5</accession>
<dbReference type="GO" id="GO:0016887">
    <property type="term" value="F:ATP hydrolysis activity"/>
    <property type="evidence" value="ECO:0007669"/>
    <property type="project" value="InterPro"/>
</dbReference>
<dbReference type="PRINTS" id="PR00120">
    <property type="entry name" value="HATPASE"/>
</dbReference>
<keyword evidence="3 5" id="KW-1133">Transmembrane helix</keyword>
<dbReference type="PRINTS" id="PR00119">
    <property type="entry name" value="CATATPASE"/>
</dbReference>
<dbReference type="EMBL" id="JAAAHW010007440">
    <property type="protein sequence ID" value="KAF9948301.1"/>
    <property type="molecule type" value="Genomic_DNA"/>
</dbReference>
<dbReference type="SUPFAM" id="SSF56784">
    <property type="entry name" value="HAD-like"/>
    <property type="match status" value="1"/>
</dbReference>
<dbReference type="InterPro" id="IPR023214">
    <property type="entry name" value="HAD_sf"/>
</dbReference>
<feature type="transmembrane region" description="Helical" evidence="5">
    <location>
        <begin position="274"/>
        <end position="294"/>
    </location>
</feature>
<evidence type="ECO:0000256" key="3">
    <source>
        <dbReference type="ARBA" id="ARBA00022989"/>
    </source>
</evidence>
<proteinExistence type="predicted"/>
<organism evidence="7 8">
    <name type="scientific">Modicella reniformis</name>
    <dbReference type="NCBI Taxonomy" id="1440133"/>
    <lineage>
        <taxon>Eukaryota</taxon>
        <taxon>Fungi</taxon>
        <taxon>Fungi incertae sedis</taxon>
        <taxon>Mucoromycota</taxon>
        <taxon>Mortierellomycotina</taxon>
        <taxon>Mortierellomycetes</taxon>
        <taxon>Mortierellales</taxon>
        <taxon>Mortierellaceae</taxon>
        <taxon>Modicella</taxon>
    </lineage>
</organism>
<evidence type="ECO:0000256" key="1">
    <source>
        <dbReference type="ARBA" id="ARBA00004370"/>
    </source>
</evidence>
<feature type="domain" description="Cation-transporting P-type ATPase C-terminal" evidence="6">
    <location>
        <begin position="105"/>
        <end position="297"/>
    </location>
</feature>
<dbReference type="InterPro" id="IPR036412">
    <property type="entry name" value="HAD-like_sf"/>
</dbReference>
<evidence type="ECO:0000256" key="2">
    <source>
        <dbReference type="ARBA" id="ARBA00022692"/>
    </source>
</evidence>
<feature type="transmembrane region" description="Helical" evidence="5">
    <location>
        <begin position="242"/>
        <end position="262"/>
    </location>
</feature>
<dbReference type="Gene3D" id="3.40.50.1000">
    <property type="entry name" value="HAD superfamily/HAD-like"/>
    <property type="match status" value="1"/>
</dbReference>
<dbReference type="GO" id="GO:0030001">
    <property type="term" value="P:metal ion transport"/>
    <property type="evidence" value="ECO:0007669"/>
    <property type="project" value="UniProtKB-ARBA"/>
</dbReference>
<gene>
    <name evidence="7" type="primary">ENA1_3</name>
    <name evidence="7" type="ORF">BGZ65_008172</name>
</gene>
<comment type="caution">
    <text evidence="7">The sequence shown here is derived from an EMBL/GenBank/DDBJ whole genome shotgun (WGS) entry which is preliminary data.</text>
</comment>
<keyword evidence="2 5" id="KW-0812">Transmembrane</keyword>
<dbReference type="Pfam" id="PF00689">
    <property type="entry name" value="Cation_ATPase_C"/>
    <property type="match status" value="1"/>
</dbReference>
<dbReference type="GO" id="GO:0005524">
    <property type="term" value="F:ATP binding"/>
    <property type="evidence" value="ECO:0007669"/>
    <property type="project" value="InterPro"/>
</dbReference>
<dbReference type="OrthoDB" id="116380at2759"/>
<protein>
    <submittedName>
        <fullName evidence="7">Na+ ATPase</fullName>
    </submittedName>
</protein>
<feature type="transmembrane region" description="Helical" evidence="5">
    <location>
        <begin position="75"/>
        <end position="96"/>
    </location>
</feature>
<dbReference type="GO" id="GO:0016020">
    <property type="term" value="C:membrane"/>
    <property type="evidence" value="ECO:0007669"/>
    <property type="project" value="UniProtKB-SubCell"/>
</dbReference>
<dbReference type="InterPro" id="IPR006068">
    <property type="entry name" value="ATPase_P-typ_cation-transptr_C"/>
</dbReference>
<keyword evidence="8" id="KW-1185">Reference proteome</keyword>
<evidence type="ECO:0000256" key="4">
    <source>
        <dbReference type="ARBA" id="ARBA00023136"/>
    </source>
</evidence>
<dbReference type="Pfam" id="PF08282">
    <property type="entry name" value="Hydrolase_3"/>
    <property type="match status" value="1"/>
</dbReference>
<dbReference type="InterPro" id="IPR001757">
    <property type="entry name" value="P_typ_ATPase"/>
</dbReference>
<dbReference type="AlphaFoldDB" id="A0A9P6LWU5"/>
<evidence type="ECO:0000256" key="5">
    <source>
        <dbReference type="SAM" id="Phobius"/>
    </source>
</evidence>
<dbReference type="SUPFAM" id="SSF81665">
    <property type="entry name" value="Calcium ATPase, transmembrane domain M"/>
    <property type="match status" value="1"/>
</dbReference>
<reference evidence="7" key="1">
    <citation type="journal article" date="2020" name="Fungal Divers.">
        <title>Resolving the Mortierellaceae phylogeny through synthesis of multi-gene phylogenetics and phylogenomics.</title>
        <authorList>
            <person name="Vandepol N."/>
            <person name="Liber J."/>
            <person name="Desiro A."/>
            <person name="Na H."/>
            <person name="Kennedy M."/>
            <person name="Barry K."/>
            <person name="Grigoriev I.V."/>
            <person name="Miller A.N."/>
            <person name="O'Donnell K."/>
            <person name="Stajich J.E."/>
            <person name="Bonito G."/>
        </authorList>
    </citation>
    <scope>NUCLEOTIDE SEQUENCE</scope>
    <source>
        <strain evidence="7">MES-2147</strain>
    </source>
</reference>